<accession>A0A378JHM0</accession>
<dbReference type="NCBIfam" id="NF033379">
    <property type="entry name" value="FrucBisAld_I"/>
    <property type="match status" value="1"/>
</dbReference>
<gene>
    <name evidence="9" type="primary">fda</name>
    <name evidence="9" type="ORF">NCTC13316_00599</name>
</gene>
<evidence type="ECO:0000256" key="7">
    <source>
        <dbReference type="ARBA" id="ARBA00029799"/>
    </source>
</evidence>
<comment type="catalytic activity">
    <reaction evidence="1">
        <text>beta-D-fructose 1,6-bisphosphate = D-glyceraldehyde 3-phosphate + dihydroxyacetone phosphate</text>
        <dbReference type="Rhea" id="RHEA:14729"/>
        <dbReference type="ChEBI" id="CHEBI:32966"/>
        <dbReference type="ChEBI" id="CHEBI:57642"/>
        <dbReference type="ChEBI" id="CHEBI:59776"/>
        <dbReference type="EC" id="4.1.2.13"/>
    </reaction>
</comment>
<dbReference type="GO" id="GO:0006096">
    <property type="term" value="P:glycolytic process"/>
    <property type="evidence" value="ECO:0007669"/>
    <property type="project" value="UniProtKB-UniPathway"/>
</dbReference>
<dbReference type="AlphaFoldDB" id="A0A378JHM0"/>
<protein>
    <recommendedName>
        <fullName evidence="8">Probable fructose-bisphosphate aldolase class 1</fullName>
        <ecNumber evidence="4">4.1.2.13</ecNumber>
    </recommendedName>
    <alternativeName>
        <fullName evidence="7">Fructose-bisphosphate aldolase class I</fullName>
    </alternativeName>
</protein>
<dbReference type="UniPathway" id="UPA00109">
    <property type="reaction ID" value="UER00183"/>
</dbReference>
<evidence type="ECO:0000256" key="5">
    <source>
        <dbReference type="ARBA" id="ARBA00023152"/>
    </source>
</evidence>
<dbReference type="InterPro" id="IPR000741">
    <property type="entry name" value="FBA_I"/>
</dbReference>
<evidence type="ECO:0000256" key="1">
    <source>
        <dbReference type="ARBA" id="ARBA00000441"/>
    </source>
</evidence>
<evidence type="ECO:0000256" key="2">
    <source>
        <dbReference type="ARBA" id="ARBA00004714"/>
    </source>
</evidence>
<organism evidence="9 10">
    <name type="scientific">Legionella busanensis</name>
    <dbReference type="NCBI Taxonomy" id="190655"/>
    <lineage>
        <taxon>Bacteria</taxon>
        <taxon>Pseudomonadati</taxon>
        <taxon>Pseudomonadota</taxon>
        <taxon>Gammaproteobacteria</taxon>
        <taxon>Legionellales</taxon>
        <taxon>Legionellaceae</taxon>
        <taxon>Legionella</taxon>
    </lineage>
</organism>
<evidence type="ECO:0000256" key="8">
    <source>
        <dbReference type="ARBA" id="ARBA00072515"/>
    </source>
</evidence>
<evidence type="ECO:0000313" key="9">
    <source>
        <dbReference type="EMBL" id="STX50517.1"/>
    </source>
</evidence>
<proteinExistence type="inferred from homology"/>
<dbReference type="GO" id="GO:0004332">
    <property type="term" value="F:fructose-bisphosphate aldolase activity"/>
    <property type="evidence" value="ECO:0007669"/>
    <property type="project" value="UniProtKB-EC"/>
</dbReference>
<keyword evidence="10" id="KW-1185">Reference proteome</keyword>
<evidence type="ECO:0000256" key="4">
    <source>
        <dbReference type="ARBA" id="ARBA00013068"/>
    </source>
</evidence>
<evidence type="ECO:0000256" key="6">
    <source>
        <dbReference type="ARBA" id="ARBA00023239"/>
    </source>
</evidence>
<keyword evidence="6 9" id="KW-0456">Lyase</keyword>
<dbReference type="Pfam" id="PF00274">
    <property type="entry name" value="Glycolytic"/>
    <property type="match status" value="1"/>
</dbReference>
<dbReference type="FunFam" id="3.20.20.70:FF:000140">
    <property type="entry name" value="Fructose-bisphosphate aldolase"/>
    <property type="match status" value="1"/>
</dbReference>
<dbReference type="RefSeq" id="WP_115330229.1">
    <property type="nucleotide sequence ID" value="NZ_CAAAHP010000004.1"/>
</dbReference>
<name>A0A378JHM0_9GAMM</name>
<dbReference type="InterPro" id="IPR013785">
    <property type="entry name" value="Aldolase_TIM"/>
</dbReference>
<dbReference type="EMBL" id="UGOD01000001">
    <property type="protein sequence ID" value="STX50517.1"/>
    <property type="molecule type" value="Genomic_DNA"/>
</dbReference>
<comment type="pathway">
    <text evidence="2">Carbohydrate degradation; glycolysis; D-glyceraldehyde 3-phosphate and glycerone phosphate from D-glucose: step 4/4.</text>
</comment>
<dbReference type="Gene3D" id="3.20.20.70">
    <property type="entry name" value="Aldolase class I"/>
    <property type="match status" value="1"/>
</dbReference>
<dbReference type="SUPFAM" id="SSF51569">
    <property type="entry name" value="Aldolase"/>
    <property type="match status" value="1"/>
</dbReference>
<evidence type="ECO:0000313" key="10">
    <source>
        <dbReference type="Proteomes" id="UP000254794"/>
    </source>
</evidence>
<keyword evidence="5" id="KW-0324">Glycolysis</keyword>
<comment type="similarity">
    <text evidence="3">Belongs to the class I fructose-bisphosphate aldolase family.</text>
</comment>
<dbReference type="OrthoDB" id="9793595at2"/>
<dbReference type="EC" id="4.1.2.13" evidence="4"/>
<evidence type="ECO:0000256" key="3">
    <source>
        <dbReference type="ARBA" id="ARBA00010387"/>
    </source>
</evidence>
<sequence length="338" mass="37380">MYYEELANTIEQLTQDGKGILAADESNSTIGKRFASINVENSDDNRRNYRLLLATAPELEQYISGVILFEETFQHRDDNGTSIAELFTQKGIVPGIKVDKGLINLANTEGEKVTQGLDGLEERLVHFKKLGARFAKWRNVYSITQSTPSLTAMRAGAENLARYAACCQSVGIVPIVEPEVLIDGNHNIDLCAEVAEMVLHEVFKSLFIHQVELENIILKPSMVTSGKEVQPFSSPEDIADYTIGVFRNMVPAAVPSINFLSGGQTSEQATANLNAINQIGYQPWNLSFSYGRALQEDCLKIWQGNPENIEAAQAALLKRARLNSLACFGDYEPSMEKE</sequence>
<dbReference type="PANTHER" id="PTHR11627">
    <property type="entry name" value="FRUCTOSE-BISPHOSPHATE ALDOLASE"/>
    <property type="match status" value="1"/>
</dbReference>
<reference evidence="9 10" key="1">
    <citation type="submission" date="2018-06" db="EMBL/GenBank/DDBJ databases">
        <authorList>
            <consortium name="Pathogen Informatics"/>
            <person name="Doyle S."/>
        </authorList>
    </citation>
    <scope>NUCLEOTIDE SEQUENCE [LARGE SCALE GENOMIC DNA]</scope>
    <source>
        <strain evidence="9 10">NCTC13316</strain>
    </source>
</reference>
<dbReference type="Proteomes" id="UP000254794">
    <property type="component" value="Unassembled WGS sequence"/>
</dbReference>